<sequence length="212" mass="24560">MSIIDMLFGKQKTPKELMREYKRSVERSIRELEREREKMQQQEKKLIADMKRLAKQNQMEPVKIMAKDLVRTRHYVTKFYRMKAQLQAVSLKLTTLSSTAEMTNAMKGVARTMQLMNKQMDLPSMQKIMRDFAQQSEMMDMKEEMVGDMMDDVMAEDGDEDEEEGLVAQVLDEIGLDMSGQIGDTPSGKMKSSAKEEAEDDDLQARLEKLKK</sequence>
<proteinExistence type="predicted"/>
<dbReference type="InterPro" id="IPR005024">
    <property type="entry name" value="Snf7_fam"/>
</dbReference>
<reference evidence="3 4" key="1">
    <citation type="submission" date="2024-03" db="EMBL/GenBank/DDBJ databases">
        <title>The Acrasis kona genome and developmental transcriptomes reveal deep origins of eukaryotic multicellular pathways.</title>
        <authorList>
            <person name="Sheikh S."/>
            <person name="Fu C.-J."/>
            <person name="Brown M.W."/>
            <person name="Baldauf S.L."/>
        </authorList>
    </citation>
    <scope>NUCLEOTIDE SEQUENCE [LARGE SCALE GENOMIC DNA]</scope>
    <source>
        <strain evidence="3 4">ATCC MYA-3509</strain>
    </source>
</reference>
<feature type="region of interest" description="Disordered" evidence="2">
    <location>
        <begin position="177"/>
        <end position="212"/>
    </location>
</feature>
<evidence type="ECO:0000256" key="1">
    <source>
        <dbReference type="SAM" id="Coils"/>
    </source>
</evidence>
<dbReference type="Pfam" id="PF03357">
    <property type="entry name" value="Snf7"/>
    <property type="match status" value="1"/>
</dbReference>
<evidence type="ECO:0000256" key="2">
    <source>
        <dbReference type="SAM" id="MobiDB-lite"/>
    </source>
</evidence>
<gene>
    <name evidence="3" type="ORF">AKO1_013731</name>
</gene>
<name>A0AAW2ZIM2_9EUKA</name>
<dbReference type="Proteomes" id="UP001431209">
    <property type="component" value="Unassembled WGS sequence"/>
</dbReference>
<dbReference type="GO" id="GO:0007034">
    <property type="term" value="P:vacuolar transport"/>
    <property type="evidence" value="ECO:0007669"/>
    <property type="project" value="InterPro"/>
</dbReference>
<feature type="compositionally biased region" description="Basic and acidic residues" evidence="2">
    <location>
        <begin position="203"/>
        <end position="212"/>
    </location>
</feature>
<accession>A0AAW2ZIM2</accession>
<dbReference type="AlphaFoldDB" id="A0AAW2ZIM2"/>
<comment type="caution">
    <text evidence="3">The sequence shown here is derived from an EMBL/GenBank/DDBJ whole genome shotgun (WGS) entry which is preliminary data.</text>
</comment>
<keyword evidence="4" id="KW-1185">Reference proteome</keyword>
<keyword evidence="1" id="KW-0175">Coiled coil</keyword>
<dbReference type="EMBL" id="JAOPGA020001531">
    <property type="protein sequence ID" value="KAL0489208.1"/>
    <property type="molecule type" value="Genomic_DNA"/>
</dbReference>
<organism evidence="3 4">
    <name type="scientific">Acrasis kona</name>
    <dbReference type="NCBI Taxonomy" id="1008807"/>
    <lineage>
        <taxon>Eukaryota</taxon>
        <taxon>Discoba</taxon>
        <taxon>Heterolobosea</taxon>
        <taxon>Tetramitia</taxon>
        <taxon>Eutetramitia</taxon>
        <taxon>Acrasidae</taxon>
        <taxon>Acrasis</taxon>
    </lineage>
</organism>
<dbReference type="PANTHER" id="PTHR10476">
    <property type="entry name" value="CHARGED MULTIVESICULAR BODY PROTEIN"/>
    <property type="match status" value="1"/>
</dbReference>
<dbReference type="Gene3D" id="6.10.140.1230">
    <property type="match status" value="1"/>
</dbReference>
<protein>
    <submittedName>
        <fullName evidence="3">Vacuolar protein sorting protein VPS2</fullName>
    </submittedName>
</protein>
<evidence type="ECO:0000313" key="4">
    <source>
        <dbReference type="Proteomes" id="UP001431209"/>
    </source>
</evidence>
<feature type="coiled-coil region" evidence="1">
    <location>
        <begin position="15"/>
        <end position="56"/>
    </location>
</feature>
<evidence type="ECO:0000313" key="3">
    <source>
        <dbReference type="EMBL" id="KAL0489208.1"/>
    </source>
</evidence>